<name>A0ACB9RU94_9MYRT</name>
<proteinExistence type="predicted"/>
<gene>
    <name evidence="1" type="ORF">MLD38_008508</name>
</gene>
<reference evidence="2" key="1">
    <citation type="journal article" date="2023" name="Front. Plant Sci.">
        <title>Chromosomal-level genome assembly of Melastoma candidum provides insights into trichome evolution.</title>
        <authorList>
            <person name="Zhong Y."/>
            <person name="Wu W."/>
            <person name="Sun C."/>
            <person name="Zou P."/>
            <person name="Liu Y."/>
            <person name="Dai S."/>
            <person name="Zhou R."/>
        </authorList>
    </citation>
    <scope>NUCLEOTIDE SEQUENCE [LARGE SCALE GENOMIC DNA]</scope>
</reference>
<accession>A0ACB9RU94</accession>
<dbReference type="Proteomes" id="UP001057402">
    <property type="component" value="Chromosome 3"/>
</dbReference>
<sequence>MNLFCRDALKYHAKSKKLGFTPTIFTFNSLIRVYSQNGLLSYAHKLFDEIPCRNVYSWNAIISAYVKSQDFTMARALFDAASSRDLVTYNTMLAGFIGVDGYEGDALELFRDMQSADVEVGTGFDGFTFTAMLNLVAKLGVRSFGVQLHGYMVRTGNDRDVYVLSSLIDMYSKCGAFGDAYKMFLELGSDVDSASKNAMVAACCREGYLEAAVEIFEREPELNDVISWNTMISGYSQNGKEAESLDLFVKMRERGIGWNEHTFTSVLSSCAGLKNLRQGKEVHVMVLKNGLVSNPFVKSAVVDVYCKCGSMKYAEVVYAAIEGENSFATTSMIVGYSCQGDMLKARMLFDSLTEKNSITWTSLFSGYVKSQQCESVFELFNVYRGNKSLVLDVPAIISVLSACSVQAALDPGKQLHAYVVRAGIKMDEILISSFIDMYSKSGNLSYAEKMYQKLGERDTVVYNIMIAGYANHGHENRAIQTYNEMLEKGLKPDAATFIALLSACRHCGLVELGENYFLSMTEDFDIIPETDHFTCMIDLYGRANQLEKAVSFLRKIPFDLDAAMLGAFLNACKLSKNLEFARKAAEALLRIQEGNGSRYVQLANLYAAEENWAEMRRVRERMKDQEAKKFAGCSWLYAGAEVHAFSSGGLMHPKAEAINSVLATLRIHLNKEASRNTLMFG</sequence>
<dbReference type="EMBL" id="CM042882">
    <property type="protein sequence ID" value="KAI4382557.1"/>
    <property type="molecule type" value="Genomic_DNA"/>
</dbReference>
<evidence type="ECO:0000313" key="1">
    <source>
        <dbReference type="EMBL" id="KAI4382557.1"/>
    </source>
</evidence>
<evidence type="ECO:0000313" key="2">
    <source>
        <dbReference type="Proteomes" id="UP001057402"/>
    </source>
</evidence>
<organism evidence="1 2">
    <name type="scientific">Melastoma candidum</name>
    <dbReference type="NCBI Taxonomy" id="119954"/>
    <lineage>
        <taxon>Eukaryota</taxon>
        <taxon>Viridiplantae</taxon>
        <taxon>Streptophyta</taxon>
        <taxon>Embryophyta</taxon>
        <taxon>Tracheophyta</taxon>
        <taxon>Spermatophyta</taxon>
        <taxon>Magnoliopsida</taxon>
        <taxon>eudicotyledons</taxon>
        <taxon>Gunneridae</taxon>
        <taxon>Pentapetalae</taxon>
        <taxon>rosids</taxon>
        <taxon>malvids</taxon>
        <taxon>Myrtales</taxon>
        <taxon>Melastomataceae</taxon>
        <taxon>Melastomatoideae</taxon>
        <taxon>Melastomateae</taxon>
        <taxon>Melastoma</taxon>
    </lineage>
</organism>
<keyword evidence="2" id="KW-1185">Reference proteome</keyword>
<comment type="caution">
    <text evidence="1">The sequence shown here is derived from an EMBL/GenBank/DDBJ whole genome shotgun (WGS) entry which is preliminary data.</text>
</comment>
<protein>
    <submittedName>
        <fullName evidence="1">Uncharacterized protein</fullName>
    </submittedName>
</protein>